<dbReference type="PANTHER" id="PTHR14659">
    <property type="entry name" value="ALPHA- AND GAMMA-ADAPTIN-BINDING PROTEIN P34"/>
    <property type="match status" value="1"/>
</dbReference>
<sequence>MHAAARNKILVLGRADVPRAALVRSVVAAPGAPEHPATDAGDAASRIEWQIRTRYYQARVEFWIDSTEQLPADQAQLMDQWLAAPDQAEGAGERIAAAMDRETRELQAQLGEVVDAVVFAFDPRRPDTFSDILPWAHFAQQHRPAVLLCVACGERGCGSNQLKDSVFSWCIAAGWEWVDLADPDPDSDYS</sequence>
<dbReference type="EMBL" id="JANBUL010000038">
    <property type="protein sequence ID" value="KAJ2783849.1"/>
    <property type="molecule type" value="Genomic_DNA"/>
</dbReference>
<dbReference type="InterPro" id="IPR019341">
    <property type="entry name" value="Alpha/Gamma-adaptin-bd_p34"/>
</dbReference>
<comment type="caution">
    <text evidence="1">The sequence shown here is derived from an EMBL/GenBank/DDBJ whole genome shotgun (WGS) entry which is preliminary data.</text>
</comment>
<dbReference type="AlphaFoldDB" id="A0A9W8HEX2"/>
<protein>
    <submittedName>
        <fullName evidence="1">Uncharacterized protein</fullName>
    </submittedName>
</protein>
<dbReference type="Gene3D" id="3.40.50.11960">
    <property type="match status" value="1"/>
</dbReference>
<feature type="non-terminal residue" evidence="1">
    <location>
        <position position="190"/>
    </location>
</feature>
<proteinExistence type="predicted"/>
<organism evidence="1 2">
    <name type="scientific">Coemansia javaensis</name>
    <dbReference type="NCBI Taxonomy" id="2761396"/>
    <lineage>
        <taxon>Eukaryota</taxon>
        <taxon>Fungi</taxon>
        <taxon>Fungi incertae sedis</taxon>
        <taxon>Zoopagomycota</taxon>
        <taxon>Kickxellomycotina</taxon>
        <taxon>Kickxellomycetes</taxon>
        <taxon>Kickxellales</taxon>
        <taxon>Kickxellaceae</taxon>
        <taxon>Coemansia</taxon>
    </lineage>
</organism>
<dbReference type="OrthoDB" id="10261384at2759"/>
<keyword evidence="2" id="KW-1185">Reference proteome</keyword>
<evidence type="ECO:0000313" key="2">
    <source>
        <dbReference type="Proteomes" id="UP001140217"/>
    </source>
</evidence>
<name>A0A9W8HEX2_9FUNG</name>
<dbReference type="PANTHER" id="PTHR14659:SF1">
    <property type="entry name" value="ALPHA- AND GAMMA-ADAPTIN-BINDING PROTEIN P34"/>
    <property type="match status" value="1"/>
</dbReference>
<evidence type="ECO:0000313" key="1">
    <source>
        <dbReference type="EMBL" id="KAJ2783849.1"/>
    </source>
</evidence>
<dbReference type="Proteomes" id="UP001140217">
    <property type="component" value="Unassembled WGS sequence"/>
</dbReference>
<reference evidence="1" key="1">
    <citation type="submission" date="2022-07" db="EMBL/GenBank/DDBJ databases">
        <title>Phylogenomic reconstructions and comparative analyses of Kickxellomycotina fungi.</title>
        <authorList>
            <person name="Reynolds N.K."/>
            <person name="Stajich J.E."/>
            <person name="Barry K."/>
            <person name="Grigoriev I.V."/>
            <person name="Crous P."/>
            <person name="Smith M.E."/>
        </authorList>
    </citation>
    <scope>NUCLEOTIDE SEQUENCE</scope>
    <source>
        <strain evidence="1">NBRC 105414</strain>
    </source>
</reference>
<accession>A0A9W8HEX2</accession>
<gene>
    <name evidence="1" type="ORF">H4R18_001457</name>
</gene>